<name>A0A1F6DVU7_9BACT</name>
<dbReference type="STRING" id="1798497.A3D71_00355"/>
<accession>A0A1F6DVU7</accession>
<reference evidence="1 2" key="1">
    <citation type="journal article" date="2016" name="Nat. Commun.">
        <title>Thousands of microbial genomes shed light on interconnected biogeochemical processes in an aquifer system.</title>
        <authorList>
            <person name="Anantharaman K."/>
            <person name="Brown C.T."/>
            <person name="Hug L.A."/>
            <person name="Sharon I."/>
            <person name="Castelle C.J."/>
            <person name="Probst A.J."/>
            <person name="Thomas B.C."/>
            <person name="Singh A."/>
            <person name="Wilkins M.J."/>
            <person name="Karaoz U."/>
            <person name="Brodie E.L."/>
            <person name="Williams K.H."/>
            <person name="Hubbard S.S."/>
            <person name="Banfield J.F."/>
        </authorList>
    </citation>
    <scope>NUCLEOTIDE SEQUENCE [LARGE SCALE GENOMIC DNA]</scope>
</reference>
<dbReference type="EMBL" id="MFLK01000044">
    <property type="protein sequence ID" value="OGG65538.1"/>
    <property type="molecule type" value="Genomic_DNA"/>
</dbReference>
<proteinExistence type="predicted"/>
<protein>
    <submittedName>
        <fullName evidence="1">Uncharacterized protein</fullName>
    </submittedName>
</protein>
<gene>
    <name evidence="1" type="ORF">A3D71_00355</name>
</gene>
<dbReference type="Proteomes" id="UP000177652">
    <property type="component" value="Unassembled WGS sequence"/>
</dbReference>
<sequence>MRAMILILVVFFSFGAGVSAAYVLLSSVGADNFALASYQARDIVYEDIKVRGVVAQVDVQTRTLLLESPSPFSPVTKTRLRIGYGDRGISGAAASSTGVFTRPTVGSLVSILVGNQPGPLQANFIRAAAPRL</sequence>
<evidence type="ECO:0000313" key="1">
    <source>
        <dbReference type="EMBL" id="OGG65538.1"/>
    </source>
</evidence>
<organism evidence="1 2">
    <name type="scientific">Candidatus Kaiserbacteria bacterium RIFCSPHIGHO2_02_FULL_55_20</name>
    <dbReference type="NCBI Taxonomy" id="1798497"/>
    <lineage>
        <taxon>Bacteria</taxon>
        <taxon>Candidatus Kaiseribacteriota</taxon>
    </lineage>
</organism>
<comment type="caution">
    <text evidence="1">The sequence shown here is derived from an EMBL/GenBank/DDBJ whole genome shotgun (WGS) entry which is preliminary data.</text>
</comment>
<evidence type="ECO:0000313" key="2">
    <source>
        <dbReference type="Proteomes" id="UP000177652"/>
    </source>
</evidence>
<dbReference type="AlphaFoldDB" id="A0A1F6DVU7"/>